<keyword evidence="1" id="KW-1133">Transmembrane helix</keyword>
<evidence type="ECO:0000256" key="1">
    <source>
        <dbReference type="SAM" id="Phobius"/>
    </source>
</evidence>
<dbReference type="EMBL" id="JAWDGP010006980">
    <property type="protein sequence ID" value="KAK3732186.1"/>
    <property type="molecule type" value="Genomic_DNA"/>
</dbReference>
<keyword evidence="3" id="KW-1185">Reference proteome</keyword>
<proteinExistence type="predicted"/>
<keyword evidence="1" id="KW-0472">Membrane</keyword>
<sequence>MWVGHEQIMSTDPECIMDGSFWLWSVYILLVISCVGAGNLYMRSYFPTIAVSQGATLDQAAMMVILVGLLDLISRLSLGFLADTHMLKSS</sequence>
<feature type="transmembrane region" description="Helical" evidence="1">
    <location>
        <begin position="61"/>
        <end position="82"/>
    </location>
</feature>
<reference evidence="2" key="1">
    <citation type="journal article" date="2023" name="G3 (Bethesda)">
        <title>A reference genome for the long-term kleptoplast-retaining sea slug Elysia crispata morphotype clarki.</title>
        <authorList>
            <person name="Eastman K.E."/>
            <person name="Pendleton A.L."/>
            <person name="Shaikh M.A."/>
            <person name="Suttiyut T."/>
            <person name="Ogas R."/>
            <person name="Tomko P."/>
            <person name="Gavelis G."/>
            <person name="Widhalm J.R."/>
            <person name="Wisecaver J.H."/>
        </authorList>
    </citation>
    <scope>NUCLEOTIDE SEQUENCE</scope>
    <source>
        <strain evidence="2">ECLA1</strain>
    </source>
</reference>
<name>A0AAE0Y3W5_9GAST</name>
<keyword evidence="1" id="KW-0812">Transmembrane</keyword>
<accession>A0AAE0Y3W5</accession>
<protein>
    <submittedName>
        <fullName evidence="2">Uncharacterized protein</fullName>
    </submittedName>
</protein>
<comment type="caution">
    <text evidence="2">The sequence shown here is derived from an EMBL/GenBank/DDBJ whole genome shotgun (WGS) entry which is preliminary data.</text>
</comment>
<dbReference type="AlphaFoldDB" id="A0AAE0Y3W5"/>
<gene>
    <name evidence="2" type="ORF">RRG08_026568</name>
</gene>
<dbReference type="SUPFAM" id="SSF103473">
    <property type="entry name" value="MFS general substrate transporter"/>
    <property type="match status" value="1"/>
</dbReference>
<evidence type="ECO:0000313" key="3">
    <source>
        <dbReference type="Proteomes" id="UP001283361"/>
    </source>
</evidence>
<feature type="transmembrane region" description="Helical" evidence="1">
    <location>
        <begin position="21"/>
        <end position="41"/>
    </location>
</feature>
<evidence type="ECO:0000313" key="2">
    <source>
        <dbReference type="EMBL" id="KAK3732186.1"/>
    </source>
</evidence>
<dbReference type="Proteomes" id="UP001283361">
    <property type="component" value="Unassembled WGS sequence"/>
</dbReference>
<dbReference type="InterPro" id="IPR036259">
    <property type="entry name" value="MFS_trans_sf"/>
</dbReference>
<organism evidence="2 3">
    <name type="scientific">Elysia crispata</name>
    <name type="common">lettuce slug</name>
    <dbReference type="NCBI Taxonomy" id="231223"/>
    <lineage>
        <taxon>Eukaryota</taxon>
        <taxon>Metazoa</taxon>
        <taxon>Spiralia</taxon>
        <taxon>Lophotrochozoa</taxon>
        <taxon>Mollusca</taxon>
        <taxon>Gastropoda</taxon>
        <taxon>Heterobranchia</taxon>
        <taxon>Euthyneura</taxon>
        <taxon>Panpulmonata</taxon>
        <taxon>Sacoglossa</taxon>
        <taxon>Placobranchoidea</taxon>
        <taxon>Plakobranchidae</taxon>
        <taxon>Elysia</taxon>
    </lineage>
</organism>